<name>A0A0G8AWC0_9SYNE</name>
<dbReference type="EMBL" id="JYFQ01000078">
    <property type="protein sequence ID" value="KKZ13672.1"/>
    <property type="molecule type" value="Genomic_DNA"/>
</dbReference>
<comment type="caution">
    <text evidence="2">The sequence shown here is derived from an EMBL/GenBank/DDBJ whole genome shotgun (WGS) entry which is preliminary data.</text>
</comment>
<evidence type="ECO:0000313" key="2">
    <source>
        <dbReference type="EMBL" id="KKZ13672.1"/>
    </source>
</evidence>
<proteinExistence type="predicted"/>
<dbReference type="PROSITE" id="PS51257">
    <property type="entry name" value="PROKAR_LIPOPROTEIN"/>
    <property type="match status" value="1"/>
</dbReference>
<gene>
    <name evidence="2" type="ORF">TQ37_03760</name>
</gene>
<dbReference type="Proteomes" id="UP000035037">
    <property type="component" value="Unassembled WGS sequence"/>
</dbReference>
<evidence type="ECO:0000313" key="3">
    <source>
        <dbReference type="Proteomes" id="UP000035037"/>
    </source>
</evidence>
<protein>
    <submittedName>
        <fullName evidence="2">Uncharacterized protein</fullName>
    </submittedName>
</protein>
<sequence>MPQKRDGRLPSLLSLAIKLGVILVASISCSKLTAAHQRSRALYRELEAEYARQQERLLVARRSFHELFQVDPGDHAGQLQGGQWIVSNHQRVVWDASDDSGQSAAGSP</sequence>
<keyword evidence="1" id="KW-0175">Coiled coil</keyword>
<dbReference type="PATRIC" id="fig|1608419.3.peg.2217"/>
<feature type="coiled-coil region" evidence="1">
    <location>
        <begin position="29"/>
        <end position="63"/>
    </location>
</feature>
<accession>A0A0G8AWC0</accession>
<dbReference type="AlphaFoldDB" id="A0A0G8AWC0"/>
<reference evidence="2 3" key="1">
    <citation type="submission" date="2015-02" db="EMBL/GenBank/DDBJ databases">
        <authorList>
            <person name="Slaby B."/>
            <person name="Hentschel U."/>
        </authorList>
    </citation>
    <scope>NUCLEOTIDE SEQUENCE [LARGE SCALE GENOMIC DNA]</scope>
    <source>
        <strain evidence="2">15L</strain>
    </source>
</reference>
<organism evidence="2 3">
    <name type="scientific">Candidatus Synechococcus spongiarum 15L</name>
    <dbReference type="NCBI Taxonomy" id="1608419"/>
    <lineage>
        <taxon>Bacteria</taxon>
        <taxon>Bacillati</taxon>
        <taxon>Cyanobacteriota</taxon>
        <taxon>Cyanophyceae</taxon>
        <taxon>Synechococcales</taxon>
        <taxon>Synechococcaceae</taxon>
        <taxon>Synechococcus</taxon>
    </lineage>
</organism>
<reference evidence="2 3" key="2">
    <citation type="submission" date="2015-05" db="EMBL/GenBank/DDBJ databases">
        <title>Lifestyle Evolution in Cyanobacterial Symbionts of Sponges.</title>
        <authorList>
            <person name="Burgsdorf I."/>
            <person name="Slaby B.M."/>
            <person name="Handley K.M."/>
            <person name="Haber M."/>
            <person name="Blom J."/>
            <person name="Marshall C.W."/>
            <person name="Gilbert J.A."/>
            <person name="Hentschel U."/>
            <person name="Steindler L."/>
        </authorList>
    </citation>
    <scope>NUCLEOTIDE SEQUENCE [LARGE SCALE GENOMIC DNA]</scope>
    <source>
        <strain evidence="2">15L</strain>
    </source>
</reference>
<evidence type="ECO:0000256" key="1">
    <source>
        <dbReference type="SAM" id="Coils"/>
    </source>
</evidence>